<dbReference type="RefSeq" id="WP_146924655.1">
    <property type="nucleotide sequence ID" value="NZ_BJUY01000020.1"/>
</dbReference>
<sequence>MNESERLNNVQKQRIHVLKSILQSLHEGASPESIQETFDEHFQGVSAIEISLMEHELIDSDDNDITFEDVMKLCNVHANLFKNRVTEPGEVSEFEKPGHPIHIMRTENQAMRAAVMRINRITKNLGQAPFEEGLLKGLSNQLDLLGQFDTHYKRKEEVWFPVMEKYGHDAPPKVMWGVDDQIRDLFKQVIRDLDNIKEVGKEGIQKSFESFAYEFNEMIFKEETILIPLVLEIFNEDDWWKIARDSEEYGYTIVRPETKWEPERVEFDTSGKSDHGTVGSESVGVISQSETSELPFGKGFLTLNEVAKILDLLPLELTFINKDNVFKYFNDSIPNEEKAFPRPASAIGREVKNCHPPKSLDMVLRLIDDLSSGKKDKESMWFPRKNGQFIHVTYVAVRDDDGSYMGILEYVQDIQPLRELRGMKRGLSES</sequence>
<dbReference type="InterPro" id="IPR007380">
    <property type="entry name" value="DUF438"/>
</dbReference>
<dbReference type="Pfam" id="PF13596">
    <property type="entry name" value="PAS_10"/>
    <property type="match status" value="1"/>
</dbReference>
<proteinExistence type="predicted"/>
<dbReference type="GO" id="GO:0005886">
    <property type="term" value="C:plasma membrane"/>
    <property type="evidence" value="ECO:0007669"/>
    <property type="project" value="TreeGrafter"/>
</dbReference>
<evidence type="ECO:0000313" key="4">
    <source>
        <dbReference type="Proteomes" id="UP000321662"/>
    </source>
</evidence>
<gene>
    <name evidence="3" type="ORF">AKA01nite_14660</name>
</gene>
<name>A0A511AUM6_9LACT</name>
<keyword evidence="4" id="KW-1185">Reference proteome</keyword>
<dbReference type="Pfam" id="PF04282">
    <property type="entry name" value="DUF438"/>
    <property type="match status" value="1"/>
</dbReference>
<dbReference type="AlphaFoldDB" id="A0A511AUM6"/>
<feature type="domain" description="DUF438" evidence="2">
    <location>
        <begin position="18"/>
        <end position="86"/>
    </location>
</feature>
<feature type="domain" description="Hemerythrin-like" evidence="1">
    <location>
        <begin position="99"/>
        <end position="230"/>
    </location>
</feature>
<dbReference type="PANTHER" id="PTHR39966">
    <property type="entry name" value="BLL2471 PROTEIN-RELATED"/>
    <property type="match status" value="1"/>
</dbReference>
<dbReference type="Gene3D" id="3.30.450.20">
    <property type="entry name" value="PAS domain"/>
    <property type="match status" value="1"/>
</dbReference>
<dbReference type="InterPro" id="IPR012312">
    <property type="entry name" value="Hemerythrin-like"/>
</dbReference>
<reference evidence="3 4" key="1">
    <citation type="submission" date="2019-07" db="EMBL/GenBank/DDBJ databases">
        <title>Whole genome shotgun sequence of Alkalibacterium kapii NBRC 103247.</title>
        <authorList>
            <person name="Hosoyama A."/>
            <person name="Uohara A."/>
            <person name="Ohji S."/>
            <person name="Ichikawa N."/>
        </authorList>
    </citation>
    <scope>NUCLEOTIDE SEQUENCE [LARGE SCALE GENOMIC DNA]</scope>
    <source>
        <strain evidence="3 4">NBRC 103247</strain>
    </source>
</reference>
<dbReference type="PANTHER" id="PTHR39966:SF3">
    <property type="entry name" value="DUF438 DOMAIN-CONTAINING PROTEIN"/>
    <property type="match status" value="1"/>
</dbReference>
<dbReference type="Pfam" id="PF01814">
    <property type="entry name" value="Hemerythrin"/>
    <property type="match status" value="1"/>
</dbReference>
<dbReference type="SUPFAM" id="SSF55785">
    <property type="entry name" value="PYP-like sensor domain (PAS domain)"/>
    <property type="match status" value="1"/>
</dbReference>
<dbReference type="Proteomes" id="UP000321662">
    <property type="component" value="Unassembled WGS sequence"/>
</dbReference>
<evidence type="ECO:0000259" key="2">
    <source>
        <dbReference type="Pfam" id="PF04282"/>
    </source>
</evidence>
<comment type="caution">
    <text evidence="3">The sequence shown here is derived from an EMBL/GenBank/DDBJ whole genome shotgun (WGS) entry which is preliminary data.</text>
</comment>
<evidence type="ECO:0000259" key="1">
    <source>
        <dbReference type="Pfam" id="PF01814"/>
    </source>
</evidence>
<dbReference type="EMBL" id="BJUY01000020">
    <property type="protein sequence ID" value="GEK91844.1"/>
    <property type="molecule type" value="Genomic_DNA"/>
</dbReference>
<evidence type="ECO:0000313" key="3">
    <source>
        <dbReference type="EMBL" id="GEK91844.1"/>
    </source>
</evidence>
<dbReference type="InterPro" id="IPR035965">
    <property type="entry name" value="PAS-like_dom_sf"/>
</dbReference>
<accession>A0A511AUM6</accession>
<organism evidence="3 4">
    <name type="scientific">Alkalibacterium kapii</name>
    <dbReference type="NCBI Taxonomy" id="426704"/>
    <lineage>
        <taxon>Bacteria</taxon>
        <taxon>Bacillati</taxon>
        <taxon>Bacillota</taxon>
        <taxon>Bacilli</taxon>
        <taxon>Lactobacillales</taxon>
        <taxon>Carnobacteriaceae</taxon>
        <taxon>Alkalibacterium</taxon>
    </lineage>
</organism>
<dbReference type="Gene3D" id="1.20.120.520">
    <property type="entry name" value="nmb1532 protein domain like"/>
    <property type="match status" value="1"/>
</dbReference>
<protein>
    <submittedName>
        <fullName evidence="3">Hemerythrin</fullName>
    </submittedName>
</protein>
<dbReference type="OrthoDB" id="9769774at2"/>